<evidence type="ECO:0000313" key="8">
    <source>
        <dbReference type="EMBL" id="KDR22031.1"/>
    </source>
</evidence>
<comment type="similarity">
    <text evidence="2">Belongs to the G-protein coupled receptor 1 family.</text>
</comment>
<dbReference type="InterPro" id="IPR000276">
    <property type="entry name" value="GPCR_Rhodpsn"/>
</dbReference>
<feature type="transmembrane region" description="Helical" evidence="6">
    <location>
        <begin position="278"/>
        <end position="301"/>
    </location>
</feature>
<proteinExistence type="inferred from homology"/>
<sequence>MTQCYCSGPMREVLVSYKSVHGYLSLIVCIFGTVANALNVAVLTRKDMASAPINRILTALAIADMLVMLEYIPYACYAYLVLPGELNMPYKWAVFVLFHSHFTQVLHTISIGLTLVLAIWRYIAISYSIGGRCLGSLSQSFLHVILFKSRNCEFPIPFRYVAEFNAAFLRTRQRYCTAGNQIHIDQRCPVFNLRNQKIWQRIHNGFPQRSHILCSDKRCNMAIGIGYTLPLLVCIPSYFMFKIQATVVLENDQLIVLYHVGLSGVAKEDDELLFCINFWIYGIIIKLLPCAILTVISCWLIKALYKANRRKQALKGNCCHCFTLFAGLNNCNSASLLSSEKRIVSKSERRTDRTTKMLVAVLMLFLITEFPQGILGLLSVALGRCFFRTCYYLFGEVMDILALLNGAINFILYCSMSRQFRTTFALLFKPRMLTKWSTPASQTDVQSTYV</sequence>
<evidence type="ECO:0000313" key="9">
    <source>
        <dbReference type="Proteomes" id="UP000027135"/>
    </source>
</evidence>
<feature type="transmembrane region" description="Helical" evidence="6">
    <location>
        <begin position="391"/>
        <end position="412"/>
    </location>
</feature>
<dbReference type="OMA" id="LIHMHFT"/>
<evidence type="ECO:0000256" key="1">
    <source>
        <dbReference type="ARBA" id="ARBA00004370"/>
    </source>
</evidence>
<gene>
    <name evidence="8" type="ORF">L798_03055</name>
</gene>
<reference evidence="8 9" key="1">
    <citation type="journal article" date="2014" name="Nat. Commun.">
        <title>Molecular traces of alternative social organization in a termite genome.</title>
        <authorList>
            <person name="Terrapon N."/>
            <person name="Li C."/>
            <person name="Robertson H.M."/>
            <person name="Ji L."/>
            <person name="Meng X."/>
            <person name="Booth W."/>
            <person name="Chen Z."/>
            <person name="Childers C.P."/>
            <person name="Glastad K.M."/>
            <person name="Gokhale K."/>
            <person name="Gowin J."/>
            <person name="Gronenberg W."/>
            <person name="Hermansen R.A."/>
            <person name="Hu H."/>
            <person name="Hunt B.G."/>
            <person name="Huylmans A.K."/>
            <person name="Khalil S.M."/>
            <person name="Mitchell R.D."/>
            <person name="Munoz-Torres M.C."/>
            <person name="Mustard J.A."/>
            <person name="Pan H."/>
            <person name="Reese J.T."/>
            <person name="Scharf M.E."/>
            <person name="Sun F."/>
            <person name="Vogel H."/>
            <person name="Xiao J."/>
            <person name="Yang W."/>
            <person name="Yang Z."/>
            <person name="Yang Z."/>
            <person name="Zhou J."/>
            <person name="Zhu J."/>
            <person name="Brent C.S."/>
            <person name="Elsik C.G."/>
            <person name="Goodisman M.A."/>
            <person name="Liberles D.A."/>
            <person name="Roe R.M."/>
            <person name="Vargo E.L."/>
            <person name="Vilcinskas A."/>
            <person name="Wang J."/>
            <person name="Bornberg-Bauer E."/>
            <person name="Korb J."/>
            <person name="Zhang G."/>
            <person name="Liebig J."/>
        </authorList>
    </citation>
    <scope>NUCLEOTIDE SEQUENCE [LARGE SCALE GENOMIC DNA]</scope>
    <source>
        <tissue evidence="8">Whole organism</tissue>
    </source>
</reference>
<dbReference type="PRINTS" id="PR00237">
    <property type="entry name" value="GPCRRHODOPSN"/>
</dbReference>
<dbReference type="Pfam" id="PF10324">
    <property type="entry name" value="7TM_GPCR_Srw"/>
    <property type="match status" value="3"/>
</dbReference>
<dbReference type="Proteomes" id="UP000027135">
    <property type="component" value="Unassembled WGS sequence"/>
</dbReference>
<evidence type="ECO:0000256" key="4">
    <source>
        <dbReference type="ARBA" id="ARBA00022989"/>
    </source>
</evidence>
<dbReference type="GO" id="GO:0008528">
    <property type="term" value="F:G protein-coupled peptide receptor activity"/>
    <property type="evidence" value="ECO:0007669"/>
    <property type="project" value="InterPro"/>
</dbReference>
<dbReference type="SUPFAM" id="SSF81321">
    <property type="entry name" value="Family A G protein-coupled receptor-like"/>
    <property type="match status" value="2"/>
</dbReference>
<feature type="transmembrane region" description="Helical" evidence="6">
    <location>
        <begin position="56"/>
        <end position="82"/>
    </location>
</feature>
<protein>
    <recommendedName>
        <fullName evidence="7">G-protein coupled receptors family 1 profile domain-containing protein</fullName>
    </recommendedName>
</protein>
<evidence type="ECO:0000256" key="3">
    <source>
        <dbReference type="ARBA" id="ARBA00022692"/>
    </source>
</evidence>
<evidence type="ECO:0000256" key="2">
    <source>
        <dbReference type="ARBA" id="ARBA00010663"/>
    </source>
</evidence>
<feature type="domain" description="G-protein coupled receptors family 1 profile" evidence="7">
    <location>
        <begin position="35"/>
        <end position="413"/>
    </location>
</feature>
<dbReference type="InParanoid" id="A0A067RDT7"/>
<dbReference type="EMBL" id="KK852527">
    <property type="protein sequence ID" value="KDR22031.1"/>
    <property type="molecule type" value="Genomic_DNA"/>
</dbReference>
<feature type="transmembrane region" description="Helical" evidence="6">
    <location>
        <begin position="357"/>
        <end position="379"/>
    </location>
</feature>
<keyword evidence="5 6" id="KW-0472">Membrane</keyword>
<feature type="transmembrane region" description="Helical" evidence="6">
    <location>
        <begin position="219"/>
        <end position="241"/>
    </location>
</feature>
<keyword evidence="9" id="KW-1185">Reference proteome</keyword>
<dbReference type="PROSITE" id="PS50262">
    <property type="entry name" value="G_PROTEIN_RECEP_F1_2"/>
    <property type="match status" value="1"/>
</dbReference>
<keyword evidence="4 6" id="KW-1133">Transmembrane helix</keyword>
<dbReference type="InterPro" id="IPR017452">
    <property type="entry name" value="GPCR_Rhodpsn_7TM"/>
</dbReference>
<accession>A0A067RDT7</accession>
<feature type="transmembrane region" description="Helical" evidence="6">
    <location>
        <begin position="20"/>
        <end position="44"/>
    </location>
</feature>
<dbReference type="AlphaFoldDB" id="A0A067RDT7"/>
<evidence type="ECO:0000256" key="6">
    <source>
        <dbReference type="SAM" id="Phobius"/>
    </source>
</evidence>
<dbReference type="eggNOG" id="ENOG502RFAV">
    <property type="taxonomic scope" value="Eukaryota"/>
</dbReference>
<comment type="subcellular location">
    <subcellularLocation>
        <location evidence="1">Membrane</location>
    </subcellularLocation>
</comment>
<keyword evidence="3 6" id="KW-0812">Transmembrane</keyword>
<dbReference type="GO" id="GO:0005886">
    <property type="term" value="C:plasma membrane"/>
    <property type="evidence" value="ECO:0007669"/>
    <property type="project" value="TreeGrafter"/>
</dbReference>
<dbReference type="Gene3D" id="1.20.1070.10">
    <property type="entry name" value="Rhodopsin 7-helix transmembrane proteins"/>
    <property type="match status" value="2"/>
</dbReference>
<dbReference type="InterPro" id="IPR019427">
    <property type="entry name" value="7TM_GPCR_serpentine_rcpt_Srw"/>
</dbReference>
<dbReference type="InterPro" id="IPR053219">
    <property type="entry name" value="GPCR_Dmsr-1"/>
</dbReference>
<evidence type="ECO:0000256" key="5">
    <source>
        <dbReference type="ARBA" id="ARBA00023136"/>
    </source>
</evidence>
<dbReference type="PANTHER" id="PTHR46273:SF4">
    <property type="entry name" value="AT19640P"/>
    <property type="match status" value="1"/>
</dbReference>
<dbReference type="PANTHER" id="PTHR46273">
    <property type="entry name" value="MYOSUPPRESSIN RECEPTOR 1, ISOFORM B-RELATED"/>
    <property type="match status" value="1"/>
</dbReference>
<feature type="transmembrane region" description="Helical" evidence="6">
    <location>
        <begin position="102"/>
        <end position="123"/>
    </location>
</feature>
<evidence type="ECO:0000259" key="7">
    <source>
        <dbReference type="PROSITE" id="PS50262"/>
    </source>
</evidence>
<name>A0A067RDT7_ZOONE</name>
<dbReference type="CDD" id="cd14978">
    <property type="entry name" value="7tmA_FMRFamide_R-like"/>
    <property type="match status" value="1"/>
</dbReference>
<organism evidence="8 9">
    <name type="scientific">Zootermopsis nevadensis</name>
    <name type="common">Dampwood termite</name>
    <dbReference type="NCBI Taxonomy" id="136037"/>
    <lineage>
        <taxon>Eukaryota</taxon>
        <taxon>Metazoa</taxon>
        <taxon>Ecdysozoa</taxon>
        <taxon>Arthropoda</taxon>
        <taxon>Hexapoda</taxon>
        <taxon>Insecta</taxon>
        <taxon>Pterygota</taxon>
        <taxon>Neoptera</taxon>
        <taxon>Polyneoptera</taxon>
        <taxon>Dictyoptera</taxon>
        <taxon>Blattodea</taxon>
        <taxon>Blattoidea</taxon>
        <taxon>Termitoidae</taxon>
        <taxon>Termopsidae</taxon>
        <taxon>Zootermopsis</taxon>
    </lineage>
</organism>